<dbReference type="PANTHER" id="PTHR35871">
    <property type="entry name" value="EXPRESSED PROTEIN"/>
    <property type="match status" value="1"/>
</dbReference>
<dbReference type="Proteomes" id="UP000703269">
    <property type="component" value="Unassembled WGS sequence"/>
</dbReference>
<feature type="compositionally biased region" description="Acidic residues" evidence="1">
    <location>
        <begin position="1"/>
        <end position="42"/>
    </location>
</feature>
<dbReference type="OrthoDB" id="6511194at2759"/>
<keyword evidence="3" id="KW-1185">Reference proteome</keyword>
<evidence type="ECO:0000313" key="3">
    <source>
        <dbReference type="Proteomes" id="UP000703269"/>
    </source>
</evidence>
<name>A0A9P3LKZ0_9APHY</name>
<feature type="region of interest" description="Disordered" evidence="1">
    <location>
        <begin position="208"/>
        <end position="227"/>
    </location>
</feature>
<evidence type="ECO:0000313" key="2">
    <source>
        <dbReference type="EMBL" id="GJE99133.1"/>
    </source>
</evidence>
<organism evidence="2 3">
    <name type="scientific">Phanerochaete sordida</name>
    <dbReference type="NCBI Taxonomy" id="48140"/>
    <lineage>
        <taxon>Eukaryota</taxon>
        <taxon>Fungi</taxon>
        <taxon>Dikarya</taxon>
        <taxon>Basidiomycota</taxon>
        <taxon>Agaricomycotina</taxon>
        <taxon>Agaricomycetes</taxon>
        <taxon>Polyporales</taxon>
        <taxon>Phanerochaetaceae</taxon>
        <taxon>Phanerochaete</taxon>
    </lineage>
</organism>
<evidence type="ECO:0000256" key="1">
    <source>
        <dbReference type="SAM" id="MobiDB-lite"/>
    </source>
</evidence>
<feature type="region of interest" description="Disordered" evidence="1">
    <location>
        <begin position="113"/>
        <end position="140"/>
    </location>
</feature>
<sequence>MEESDEEDDDSESDEEEEIMDEEEEEEEEDEGKDGAEEDDQELTVNKEQLEDYATVLRKAQEVAAAQERARKAASKRPVQYLKNSSRTKQRWTAIRRGLHEEGQRFISTFFSRKRSPESVGEGTHEAEEDVLTRSEEEPMQEDWGIIGHEEVPTFQATDSIAQTSPSPASSEASLFAAPVTSAAPPVVVTDKQRRRVEDLLAELRQKRLAQAENPTEPEKHSEPTTAAGQYWKDIPGLEKAARLLLLKSKDKKLDVVFRARITSMLGATNLHLNPEVPCTWREASVLASKAAGHSRKHGRTIQGWVSHFMKTGKLPLHGYGYKRFSILDDEDISSDLQAHLLETSKGRFIRAADIVEFMATLKMKEKLAAVGKTAVSERTARRWLKKLDWRYKREPNGMYIDGHERENVVAYRKEFVEWWKTYELCIVTYNNDGNEAHKLTGFPVAGQPFRLILVTHDKFTFYTNNRRQTKWYHSSQKATPVRKGEGESIMVSDFLTVEWGCLKDREE</sequence>
<dbReference type="PANTHER" id="PTHR35871:SF1">
    <property type="entry name" value="CXC1-LIKE CYSTEINE CLUSTER ASSOCIATED WITH KDZ TRANSPOSASES DOMAIN-CONTAINING PROTEIN"/>
    <property type="match status" value="1"/>
</dbReference>
<proteinExistence type="predicted"/>
<gene>
    <name evidence="2" type="ORF">PsYK624_153800</name>
</gene>
<reference evidence="2 3" key="1">
    <citation type="submission" date="2021-08" db="EMBL/GenBank/DDBJ databases">
        <title>Draft Genome Sequence of Phanerochaete sordida strain YK-624.</title>
        <authorList>
            <person name="Mori T."/>
            <person name="Dohra H."/>
            <person name="Suzuki T."/>
            <person name="Kawagishi H."/>
            <person name="Hirai H."/>
        </authorList>
    </citation>
    <scope>NUCLEOTIDE SEQUENCE [LARGE SCALE GENOMIC DNA]</scope>
    <source>
        <strain evidence="2 3">YK-624</strain>
    </source>
</reference>
<protein>
    <submittedName>
        <fullName evidence="2">Uncharacterized protein</fullName>
    </submittedName>
</protein>
<feature type="region of interest" description="Disordered" evidence="1">
    <location>
        <begin position="1"/>
        <end position="50"/>
    </location>
</feature>
<comment type="caution">
    <text evidence="2">The sequence shown here is derived from an EMBL/GenBank/DDBJ whole genome shotgun (WGS) entry which is preliminary data.</text>
</comment>
<feature type="region of interest" description="Disordered" evidence="1">
    <location>
        <begin position="62"/>
        <end position="87"/>
    </location>
</feature>
<feature type="compositionally biased region" description="Basic and acidic residues" evidence="1">
    <location>
        <begin position="123"/>
        <end position="137"/>
    </location>
</feature>
<dbReference type="EMBL" id="BPQB01000102">
    <property type="protein sequence ID" value="GJE99133.1"/>
    <property type="molecule type" value="Genomic_DNA"/>
</dbReference>
<dbReference type="AlphaFoldDB" id="A0A9P3LKZ0"/>
<accession>A0A9P3LKZ0</accession>